<keyword evidence="7" id="KW-0046">Antibiotic resistance</keyword>
<evidence type="ECO:0000256" key="1">
    <source>
        <dbReference type="ARBA" id="ARBA00004651"/>
    </source>
</evidence>
<keyword evidence="3" id="KW-1003">Cell membrane</keyword>
<evidence type="ECO:0000256" key="3">
    <source>
        <dbReference type="ARBA" id="ARBA00022475"/>
    </source>
</evidence>
<dbReference type="InterPro" id="IPR011701">
    <property type="entry name" value="MFS"/>
</dbReference>
<feature type="transmembrane region" description="Helical" evidence="8">
    <location>
        <begin position="89"/>
        <end position="116"/>
    </location>
</feature>
<dbReference type="Gene3D" id="1.20.1250.20">
    <property type="entry name" value="MFS general substrate transporter like domains"/>
    <property type="match status" value="1"/>
</dbReference>
<evidence type="ECO:0000256" key="5">
    <source>
        <dbReference type="ARBA" id="ARBA00022989"/>
    </source>
</evidence>
<dbReference type="PANTHER" id="PTHR42718">
    <property type="entry name" value="MAJOR FACILITATOR SUPERFAMILY MULTIDRUG TRANSPORTER MFSC"/>
    <property type="match status" value="1"/>
</dbReference>
<dbReference type="CDD" id="cd17321">
    <property type="entry name" value="MFS_MMR_MDR_like"/>
    <property type="match status" value="1"/>
</dbReference>
<feature type="transmembrane region" description="Helical" evidence="8">
    <location>
        <begin position="309"/>
        <end position="328"/>
    </location>
</feature>
<dbReference type="Gene3D" id="1.20.1720.10">
    <property type="entry name" value="Multidrug resistance protein D"/>
    <property type="match status" value="1"/>
</dbReference>
<dbReference type="SUPFAM" id="SSF103473">
    <property type="entry name" value="MFS general substrate transporter"/>
    <property type="match status" value="1"/>
</dbReference>
<dbReference type="InterPro" id="IPR036259">
    <property type="entry name" value="MFS_trans_sf"/>
</dbReference>
<dbReference type="Proteomes" id="UP000578686">
    <property type="component" value="Unassembled WGS sequence"/>
</dbReference>
<feature type="transmembrane region" description="Helical" evidence="8">
    <location>
        <begin position="23"/>
        <end position="48"/>
    </location>
</feature>
<dbReference type="PROSITE" id="PS50850">
    <property type="entry name" value="MFS"/>
    <property type="match status" value="1"/>
</dbReference>
<feature type="domain" description="Major facilitator superfamily (MFS) profile" evidence="9">
    <location>
        <begin position="23"/>
        <end position="483"/>
    </location>
</feature>
<dbReference type="RefSeq" id="WP_167974186.1">
    <property type="nucleotide sequence ID" value="NZ_BHZG01000109.1"/>
</dbReference>
<dbReference type="InterPro" id="IPR005829">
    <property type="entry name" value="Sugar_transporter_CS"/>
</dbReference>
<accession>A0A7X6D5C0</accession>
<keyword evidence="5 8" id="KW-1133">Transmembrane helix</keyword>
<feature type="transmembrane region" description="Helical" evidence="8">
    <location>
        <begin position="149"/>
        <end position="170"/>
    </location>
</feature>
<feature type="transmembrane region" description="Helical" evidence="8">
    <location>
        <begin position="417"/>
        <end position="439"/>
    </location>
</feature>
<feature type="transmembrane region" description="Helical" evidence="8">
    <location>
        <begin position="340"/>
        <end position="360"/>
    </location>
</feature>
<keyword evidence="11" id="KW-1185">Reference proteome</keyword>
<feature type="transmembrane region" description="Helical" evidence="8">
    <location>
        <begin position="459"/>
        <end position="478"/>
    </location>
</feature>
<dbReference type="InterPro" id="IPR020846">
    <property type="entry name" value="MFS_dom"/>
</dbReference>
<dbReference type="EMBL" id="JAAVJD010000289">
    <property type="protein sequence ID" value="NJQ08365.1"/>
    <property type="molecule type" value="Genomic_DNA"/>
</dbReference>
<evidence type="ECO:0000313" key="10">
    <source>
        <dbReference type="EMBL" id="NJQ08365.1"/>
    </source>
</evidence>
<dbReference type="GO" id="GO:0022857">
    <property type="term" value="F:transmembrane transporter activity"/>
    <property type="evidence" value="ECO:0007669"/>
    <property type="project" value="InterPro"/>
</dbReference>
<proteinExistence type="predicted"/>
<dbReference type="Pfam" id="PF07690">
    <property type="entry name" value="MFS_1"/>
    <property type="match status" value="1"/>
</dbReference>
<sequence length="516" mass="51742">MSRALDSAAPSPPQRAAAPRRRVLVPLTLAQLMVVLASTIVIVTLPTLQTDLGIADADRQWVLTAYALAFGGLLLVGGRVAELLGRRNALLLGLVGFALASVLGGLATTAATLFAARAGQGVFGALLAPAAFALLSALFADVRDRGRAFAVHAALVGVGGVLGLILGGALTQFLGWRWTFFVNVPLAVAALAAVALTRLPAVSSAAVPRIDLPGAVAWAVGLFALVGGVTRAGSHGWTDPGVLAALLVAAMLLAAFARRQARTPGGLLPPRVVLDRNRAGAVLVVALAAAALFGVFLMMTFYLQSVKGYQPVLAGLAFVPMSIGVIIGSTQVASWTLARLSPRAVMVPGLLAAAMAMLMFTQLEADSSYMGLLLPAQLALGIGMGTVFMVAVHMATSGVRSGHTGVASALVTSAQQIGGALGVALLGTVAVSTTAGSFGGSASLLTASPEATVAGFATAAWWGLGAVLLAVAAASALVSNSAPQPYVAGGSGVAATGRTRPVRLGDDDTSSVALAL</sequence>
<organism evidence="10 11">
    <name type="scientific">Streptomyces lonarensis</name>
    <dbReference type="NCBI Taxonomy" id="700599"/>
    <lineage>
        <taxon>Bacteria</taxon>
        <taxon>Bacillati</taxon>
        <taxon>Actinomycetota</taxon>
        <taxon>Actinomycetes</taxon>
        <taxon>Kitasatosporales</taxon>
        <taxon>Streptomycetaceae</taxon>
        <taxon>Streptomyces</taxon>
    </lineage>
</organism>
<evidence type="ECO:0000256" key="8">
    <source>
        <dbReference type="SAM" id="Phobius"/>
    </source>
</evidence>
<evidence type="ECO:0000313" key="11">
    <source>
        <dbReference type="Proteomes" id="UP000578686"/>
    </source>
</evidence>
<evidence type="ECO:0000256" key="6">
    <source>
        <dbReference type="ARBA" id="ARBA00023136"/>
    </source>
</evidence>
<evidence type="ECO:0000259" key="9">
    <source>
        <dbReference type="PROSITE" id="PS50850"/>
    </source>
</evidence>
<name>A0A7X6D5C0_9ACTN</name>
<evidence type="ECO:0000256" key="4">
    <source>
        <dbReference type="ARBA" id="ARBA00022692"/>
    </source>
</evidence>
<protein>
    <submittedName>
        <fullName evidence="10">MFS transporter</fullName>
    </submittedName>
</protein>
<feature type="transmembrane region" description="Helical" evidence="8">
    <location>
        <begin position="279"/>
        <end position="303"/>
    </location>
</feature>
<dbReference type="GO" id="GO:0005886">
    <property type="term" value="C:plasma membrane"/>
    <property type="evidence" value="ECO:0007669"/>
    <property type="project" value="UniProtKB-SubCell"/>
</dbReference>
<dbReference type="PANTHER" id="PTHR42718:SF46">
    <property type="entry name" value="BLR6921 PROTEIN"/>
    <property type="match status" value="1"/>
</dbReference>
<evidence type="ECO:0000256" key="7">
    <source>
        <dbReference type="ARBA" id="ARBA00023251"/>
    </source>
</evidence>
<feature type="transmembrane region" description="Helical" evidence="8">
    <location>
        <begin position="210"/>
        <end position="229"/>
    </location>
</feature>
<feature type="transmembrane region" description="Helical" evidence="8">
    <location>
        <begin position="60"/>
        <end position="77"/>
    </location>
</feature>
<gene>
    <name evidence="10" type="ORF">HCN56_22970</name>
</gene>
<keyword evidence="2" id="KW-0813">Transport</keyword>
<keyword evidence="4 8" id="KW-0812">Transmembrane</keyword>
<dbReference type="GO" id="GO:0046677">
    <property type="term" value="P:response to antibiotic"/>
    <property type="evidence" value="ECO:0007669"/>
    <property type="project" value="UniProtKB-KW"/>
</dbReference>
<dbReference type="PROSITE" id="PS00216">
    <property type="entry name" value="SUGAR_TRANSPORT_1"/>
    <property type="match status" value="1"/>
</dbReference>
<feature type="transmembrane region" description="Helical" evidence="8">
    <location>
        <begin position="176"/>
        <end position="198"/>
    </location>
</feature>
<comment type="caution">
    <text evidence="10">The sequence shown here is derived from an EMBL/GenBank/DDBJ whole genome shotgun (WGS) entry which is preliminary data.</text>
</comment>
<reference evidence="10 11" key="1">
    <citation type="submission" date="2020-03" db="EMBL/GenBank/DDBJ databases">
        <title>Draft genome of Streptomyces sp. ventii, isolated from the Axial Seamount in the Pacific Ocean, and resequencing of the two type strains Streptomyces lonarensis strain NCL 716 and Streptomyces bohaiensis strain 11A07.</title>
        <authorList>
            <person name="Loughran R.M."/>
            <person name="Pfannmuller K.M."/>
            <person name="Wasson B.J."/>
            <person name="Deadmond M.C."/>
            <person name="Paddock B.E."/>
            <person name="Koyack M.J."/>
            <person name="Gallegos D.A."/>
            <person name="Mitchell E.A."/>
            <person name="Ushijima B."/>
            <person name="Saw J.H."/>
            <person name="Mcphail K.L."/>
            <person name="Videau P."/>
        </authorList>
    </citation>
    <scope>NUCLEOTIDE SEQUENCE [LARGE SCALE GENOMIC DNA]</scope>
    <source>
        <strain evidence="10 11">NCL716</strain>
    </source>
</reference>
<evidence type="ECO:0000256" key="2">
    <source>
        <dbReference type="ARBA" id="ARBA00022448"/>
    </source>
</evidence>
<keyword evidence="6 8" id="KW-0472">Membrane</keyword>
<feature type="transmembrane region" description="Helical" evidence="8">
    <location>
        <begin position="372"/>
        <end position="396"/>
    </location>
</feature>
<feature type="transmembrane region" description="Helical" evidence="8">
    <location>
        <begin position="122"/>
        <end position="142"/>
    </location>
</feature>
<dbReference type="AlphaFoldDB" id="A0A7X6D5C0"/>
<comment type="subcellular location">
    <subcellularLocation>
        <location evidence="1">Cell membrane</location>
        <topology evidence="1">Multi-pass membrane protein</topology>
    </subcellularLocation>
</comment>
<feature type="transmembrane region" description="Helical" evidence="8">
    <location>
        <begin position="241"/>
        <end position="258"/>
    </location>
</feature>